<name>A0A7U3WAS3_9EURY</name>
<dbReference type="OrthoDB" id="235814at2157"/>
<evidence type="ECO:0000256" key="1">
    <source>
        <dbReference type="SAM" id="MobiDB-lite"/>
    </source>
</evidence>
<keyword evidence="3" id="KW-1185">Reference proteome</keyword>
<proteinExistence type="predicted"/>
<gene>
    <name evidence="2" type="ORF">I7X12_08990</name>
</gene>
<feature type="region of interest" description="Disordered" evidence="1">
    <location>
        <begin position="52"/>
        <end position="78"/>
    </location>
</feature>
<dbReference type="EMBL" id="CP065856">
    <property type="protein sequence ID" value="QPV64718.1"/>
    <property type="molecule type" value="Genomic_DNA"/>
</dbReference>
<dbReference type="Proteomes" id="UP000595001">
    <property type="component" value="Chromosome"/>
</dbReference>
<protein>
    <submittedName>
        <fullName evidence="2">Uncharacterized protein</fullName>
    </submittedName>
</protein>
<sequence>MTDSGSGRGGIDIEERGRTGRAMTTVRSLAIVALVVTAASLAGCGMLGGGGGGGDGGDSEAQGNVDAPREVAEPMDPSATEVFDRVTEIMGVEAEAPGVRVTNLPTSRNVSSPFVTAMVGLPDDPQRLTNPINATYDPEENSVLFNDEAVFDLNGSQIEYQLAYNIALGLHYQNDWIDDEDSQSAVLRGTLNAVMREYTDEHMDTNYVDAYDSAEAAFESTTAYEWATYEALNYYGAEYVASQTDSASDIQSIYEGGVPETTEQLLHDTDEGATDLSVTTNVSNWWIDERMPRLEATLGELGTRAVLRSQLSASEATAAADGWGNDTGMAFTSARNESAGAVWVHSWDSASEADEFANATEAYAEARADGTYAVNVTRPAEDTTVVVAHRGTFMQNAEITYAGGTVEVVVGGGSS</sequence>
<evidence type="ECO:0000313" key="3">
    <source>
        <dbReference type="Proteomes" id="UP000595001"/>
    </source>
</evidence>
<accession>A0A7U3WAS3</accession>
<evidence type="ECO:0000313" key="2">
    <source>
        <dbReference type="EMBL" id="QPV64718.1"/>
    </source>
</evidence>
<organism evidence="2 3">
    <name type="scientific">Halosimplex litoreum</name>
    <dbReference type="NCBI Taxonomy" id="1198301"/>
    <lineage>
        <taxon>Archaea</taxon>
        <taxon>Methanobacteriati</taxon>
        <taxon>Methanobacteriota</taxon>
        <taxon>Stenosarchaea group</taxon>
        <taxon>Halobacteria</taxon>
        <taxon>Halobacteriales</taxon>
        <taxon>Haloarculaceae</taxon>
        <taxon>Halosimplex</taxon>
    </lineage>
</organism>
<dbReference type="AlphaFoldDB" id="A0A7U3WAS3"/>
<reference evidence="2 3" key="1">
    <citation type="submission" date="2020-12" db="EMBL/GenBank/DDBJ databases">
        <title>Halosimplex halophilum sp. nov. and Halosimplex salinum sp. nov., two new members of the genus Halosimplex.</title>
        <authorList>
            <person name="Cui H.L."/>
        </authorList>
    </citation>
    <scope>NUCLEOTIDE SEQUENCE [LARGE SCALE GENOMIC DNA]</scope>
    <source>
        <strain evidence="2 3">YGH94</strain>
    </source>
</reference>
<dbReference type="KEGG" id="hlt:I7X12_08990"/>